<evidence type="ECO:0000313" key="1">
    <source>
        <dbReference type="EMBL" id="GGM32807.1"/>
    </source>
</evidence>
<accession>A0ABQ2H596</accession>
<evidence type="ECO:0000313" key="2">
    <source>
        <dbReference type="Proteomes" id="UP000616499"/>
    </source>
</evidence>
<organism evidence="1 2">
    <name type="scientific">Pseudomonas asuensis</name>
    <dbReference type="NCBI Taxonomy" id="1825787"/>
    <lineage>
        <taxon>Bacteria</taxon>
        <taxon>Pseudomonadati</taxon>
        <taxon>Pseudomonadota</taxon>
        <taxon>Gammaproteobacteria</taxon>
        <taxon>Pseudomonadales</taxon>
        <taxon>Pseudomonadaceae</taxon>
        <taxon>Pseudomonas</taxon>
    </lineage>
</organism>
<keyword evidence="2" id="KW-1185">Reference proteome</keyword>
<dbReference type="EMBL" id="BMNW01000045">
    <property type="protein sequence ID" value="GGM32807.1"/>
    <property type="molecule type" value="Genomic_DNA"/>
</dbReference>
<dbReference type="InterPro" id="IPR044925">
    <property type="entry name" value="His-Me_finger_sf"/>
</dbReference>
<gene>
    <name evidence="1" type="ORF">GCM10009425_49100</name>
</gene>
<dbReference type="SUPFAM" id="SSF54060">
    <property type="entry name" value="His-Me finger endonucleases"/>
    <property type="match status" value="1"/>
</dbReference>
<name>A0ABQ2H596_9PSED</name>
<comment type="caution">
    <text evidence="1">The sequence shown here is derived from an EMBL/GenBank/DDBJ whole genome shotgun (WGS) entry which is preliminary data.</text>
</comment>
<reference evidence="2" key="1">
    <citation type="journal article" date="2019" name="Int. J. Syst. Evol. Microbiol.">
        <title>The Global Catalogue of Microorganisms (GCM) 10K type strain sequencing project: providing services to taxonomists for standard genome sequencing and annotation.</title>
        <authorList>
            <consortium name="The Broad Institute Genomics Platform"/>
            <consortium name="The Broad Institute Genome Sequencing Center for Infectious Disease"/>
            <person name="Wu L."/>
            <person name="Ma J."/>
        </authorList>
    </citation>
    <scope>NUCLEOTIDE SEQUENCE [LARGE SCALE GENOMIC DNA]</scope>
    <source>
        <strain evidence="2">JCM 13501</strain>
    </source>
</reference>
<protein>
    <submittedName>
        <fullName evidence="1">Uncharacterized protein</fullName>
    </submittedName>
</protein>
<dbReference type="Proteomes" id="UP000616499">
    <property type="component" value="Unassembled WGS sequence"/>
</dbReference>
<sequence>MSWDKRFVVSEWEKERDTPIARVMSHHNSFVTGQASWTLDRKPGLACIIKRDKTVKELFPDLQEACASNSVVEEEIEPIDPTRTDEMVMPHAAQAPILCQRSARPTTRSRPVSGWPIERSERHSLMVSRRMWSVGKTVPKV</sequence>
<proteinExistence type="predicted"/>